<dbReference type="OrthoDB" id="5982854at2759"/>
<evidence type="ECO:0008006" key="4">
    <source>
        <dbReference type="Google" id="ProtNLM"/>
    </source>
</evidence>
<reference evidence="2 3" key="1">
    <citation type="submission" date="2019-01" db="EMBL/GenBank/DDBJ databases">
        <title>A draft genome assembly of the solar-powered sea slug Elysia chlorotica.</title>
        <authorList>
            <person name="Cai H."/>
            <person name="Li Q."/>
            <person name="Fang X."/>
            <person name="Li J."/>
            <person name="Curtis N.E."/>
            <person name="Altenburger A."/>
            <person name="Shibata T."/>
            <person name="Feng M."/>
            <person name="Maeda T."/>
            <person name="Schwartz J.A."/>
            <person name="Shigenobu S."/>
            <person name="Lundholm N."/>
            <person name="Nishiyama T."/>
            <person name="Yang H."/>
            <person name="Hasebe M."/>
            <person name="Li S."/>
            <person name="Pierce S.K."/>
            <person name="Wang J."/>
        </authorList>
    </citation>
    <scope>NUCLEOTIDE SEQUENCE [LARGE SCALE GENOMIC DNA]</scope>
    <source>
        <strain evidence="2">EC2010</strain>
        <tissue evidence="2">Whole organism of an adult</tissue>
    </source>
</reference>
<dbReference type="FunFam" id="3.10.10.10:FF:000003">
    <property type="entry name" value="Retrovirus-related Pol polyprotein from transposon 297-like Protein"/>
    <property type="match status" value="1"/>
</dbReference>
<feature type="compositionally biased region" description="Low complexity" evidence="1">
    <location>
        <begin position="75"/>
        <end position="93"/>
    </location>
</feature>
<dbReference type="Gene3D" id="3.10.10.10">
    <property type="entry name" value="HIV Type 1 Reverse Transcriptase, subunit A, domain 1"/>
    <property type="match status" value="1"/>
</dbReference>
<evidence type="ECO:0000313" key="3">
    <source>
        <dbReference type="Proteomes" id="UP000271974"/>
    </source>
</evidence>
<protein>
    <recommendedName>
        <fullName evidence="4">Reverse transcriptase domain-containing protein</fullName>
    </recommendedName>
</protein>
<dbReference type="PANTHER" id="PTHR37984:SF5">
    <property type="entry name" value="PROTEIN NYNRIN-LIKE"/>
    <property type="match status" value="1"/>
</dbReference>
<keyword evidence="3" id="KW-1185">Reference proteome</keyword>
<comment type="caution">
    <text evidence="2">The sequence shown here is derived from an EMBL/GenBank/DDBJ whole genome shotgun (WGS) entry which is preliminary data.</text>
</comment>
<dbReference type="PANTHER" id="PTHR37984">
    <property type="entry name" value="PROTEIN CBG26694"/>
    <property type="match status" value="1"/>
</dbReference>
<name>A0A3S1BJV1_ELYCH</name>
<dbReference type="InterPro" id="IPR043502">
    <property type="entry name" value="DNA/RNA_pol_sf"/>
</dbReference>
<organism evidence="2 3">
    <name type="scientific">Elysia chlorotica</name>
    <name type="common">Eastern emerald elysia</name>
    <name type="synonym">Sea slug</name>
    <dbReference type="NCBI Taxonomy" id="188477"/>
    <lineage>
        <taxon>Eukaryota</taxon>
        <taxon>Metazoa</taxon>
        <taxon>Spiralia</taxon>
        <taxon>Lophotrochozoa</taxon>
        <taxon>Mollusca</taxon>
        <taxon>Gastropoda</taxon>
        <taxon>Heterobranchia</taxon>
        <taxon>Euthyneura</taxon>
        <taxon>Panpulmonata</taxon>
        <taxon>Sacoglossa</taxon>
        <taxon>Placobranchoidea</taxon>
        <taxon>Plakobranchidae</taxon>
        <taxon>Elysia</taxon>
    </lineage>
</organism>
<proteinExistence type="predicted"/>
<evidence type="ECO:0000313" key="2">
    <source>
        <dbReference type="EMBL" id="RUS68937.1"/>
    </source>
</evidence>
<gene>
    <name evidence="2" type="ORF">EGW08_023300</name>
</gene>
<dbReference type="AlphaFoldDB" id="A0A3S1BJV1"/>
<feature type="region of interest" description="Disordered" evidence="1">
    <location>
        <begin position="62"/>
        <end position="94"/>
    </location>
</feature>
<sequence>MTLVGFQHPGVLETVQRWDTYTVLSQISTLPRDVQVALFLHCMDDDTLKTYNGNMTPEASAAVNALPKQRNRPLSSSTRPQSSSKPPQSAKSKFCGRQHLMLKSKCPAYGKECSKCYGKNHFGGMCKSSSRRVHSIESSDSEYERVWVNNVREPRNKLLARNLKLSSTSLTSFGGSTLSCVGKTRKIIKNAKTGKKFNVEFVVCEQDVQPILGLRAAKQMNLLYLQNENFEEVCSFSSLESLSVFNDELRNFPGVQHLTIDPKVKPVIMPNRRVPVAVKDRLKQELDRLTKIGVITPVTEPTPWVSQIVVTHKKNGQLRICIDSKFLNKALLREHYSMPLLDDVLHELSESRVFTKIDLRNGF</sequence>
<evidence type="ECO:0000256" key="1">
    <source>
        <dbReference type="SAM" id="MobiDB-lite"/>
    </source>
</evidence>
<dbReference type="EMBL" id="RQTK01001915">
    <property type="protein sequence ID" value="RUS68937.1"/>
    <property type="molecule type" value="Genomic_DNA"/>
</dbReference>
<dbReference type="Proteomes" id="UP000271974">
    <property type="component" value="Unassembled WGS sequence"/>
</dbReference>
<accession>A0A3S1BJV1</accession>
<dbReference type="InterPro" id="IPR050951">
    <property type="entry name" value="Retrovirus_Pol_polyprotein"/>
</dbReference>
<dbReference type="SUPFAM" id="SSF56672">
    <property type="entry name" value="DNA/RNA polymerases"/>
    <property type="match status" value="1"/>
</dbReference>
<dbReference type="STRING" id="188477.A0A3S1BJV1"/>